<comment type="caution">
    <text evidence="1">The sequence shown here is derived from an EMBL/GenBank/DDBJ whole genome shotgun (WGS) entry which is preliminary data.</text>
</comment>
<evidence type="ECO:0000313" key="1">
    <source>
        <dbReference type="EMBL" id="KKM73622.1"/>
    </source>
</evidence>
<name>A0A0F9MWJ5_9ZZZZ</name>
<organism evidence="1">
    <name type="scientific">marine sediment metagenome</name>
    <dbReference type="NCBI Taxonomy" id="412755"/>
    <lineage>
        <taxon>unclassified sequences</taxon>
        <taxon>metagenomes</taxon>
        <taxon>ecological metagenomes</taxon>
    </lineage>
</organism>
<sequence length="133" mass="13364">MATCTICGATLTSNPASVSGRYEESASGSTLLESRLSVFLGLTLCTHHLTDVIDGNDQAAISSVVDQVEAASLTLTSPTINGTIATTGLTIPAFTLGGTMDANSQALTNVLDIELGTASALGAFWAALTAANA</sequence>
<dbReference type="AlphaFoldDB" id="A0A0F9MWJ5"/>
<reference evidence="1" key="1">
    <citation type="journal article" date="2015" name="Nature">
        <title>Complex archaea that bridge the gap between prokaryotes and eukaryotes.</title>
        <authorList>
            <person name="Spang A."/>
            <person name="Saw J.H."/>
            <person name="Jorgensen S.L."/>
            <person name="Zaremba-Niedzwiedzka K."/>
            <person name="Martijn J."/>
            <person name="Lind A.E."/>
            <person name="van Eijk R."/>
            <person name="Schleper C."/>
            <person name="Guy L."/>
            <person name="Ettema T.J."/>
        </authorList>
    </citation>
    <scope>NUCLEOTIDE SEQUENCE</scope>
</reference>
<feature type="non-terminal residue" evidence="1">
    <location>
        <position position="133"/>
    </location>
</feature>
<protein>
    <submittedName>
        <fullName evidence="1">Uncharacterized protein</fullName>
    </submittedName>
</protein>
<proteinExistence type="predicted"/>
<gene>
    <name evidence="1" type="ORF">LCGC14_1408680</name>
</gene>
<dbReference type="EMBL" id="LAZR01009275">
    <property type="protein sequence ID" value="KKM73622.1"/>
    <property type="molecule type" value="Genomic_DNA"/>
</dbReference>
<accession>A0A0F9MWJ5</accession>